<dbReference type="Proteomes" id="UP001334732">
    <property type="component" value="Chromosome"/>
</dbReference>
<accession>A0ABZ1CM10</accession>
<evidence type="ECO:0000313" key="1">
    <source>
        <dbReference type="EMBL" id="WRS40424.1"/>
    </source>
</evidence>
<dbReference type="SUPFAM" id="SSF51735">
    <property type="entry name" value="NAD(P)-binding Rossmann-fold domains"/>
    <property type="match status" value="1"/>
</dbReference>
<dbReference type="EMBL" id="CP141769">
    <property type="protein sequence ID" value="WRS40424.1"/>
    <property type="molecule type" value="Genomic_DNA"/>
</dbReference>
<evidence type="ECO:0000313" key="2">
    <source>
        <dbReference type="Proteomes" id="UP001334732"/>
    </source>
</evidence>
<organism evidence="1 2">
    <name type="scientific">Thiobacillus sedimenti</name>
    <dbReference type="NCBI Taxonomy" id="3110231"/>
    <lineage>
        <taxon>Bacteria</taxon>
        <taxon>Pseudomonadati</taxon>
        <taxon>Pseudomonadota</taxon>
        <taxon>Betaproteobacteria</taxon>
        <taxon>Nitrosomonadales</taxon>
        <taxon>Thiobacillaceae</taxon>
        <taxon>Thiobacillus</taxon>
    </lineage>
</organism>
<dbReference type="InterPro" id="IPR036291">
    <property type="entry name" value="NAD(P)-bd_dom_sf"/>
</dbReference>
<sequence length="298" mass="31299">MKKMRLAIIGLGSLGRQCVQSIRSDPRAELAGVVRRPESAPAAWLKALAVTHVSELGAVDAALVCVPADAVPGTAAALLQGRIPVVECARLHGEAFTQHKADLHRVALHHKVPAVVGAGCDPGALSLFRSQFALLAPHGHTETRLHTGSSLHHTLAASGVPGVKKALATELQPRGGVLQRYVYVELEPSADAAAVEAALVSDPLFLDEETLVFAVPSIDALQQPNRGLVLERHAAAGEAGSGDFLLEARYDEAGLAARMMLAAARALPFLAAGAHTLLDLPPGALWGDSWRAAEKEWM</sequence>
<name>A0ABZ1CM10_9PROT</name>
<dbReference type="Gene3D" id="3.40.50.720">
    <property type="entry name" value="NAD(P)-binding Rossmann-like Domain"/>
    <property type="match status" value="1"/>
</dbReference>
<dbReference type="RefSeq" id="WP_324780954.1">
    <property type="nucleotide sequence ID" value="NZ_CP141769.1"/>
</dbReference>
<proteinExistence type="predicted"/>
<dbReference type="SUPFAM" id="SSF55347">
    <property type="entry name" value="Glyceraldehyde-3-phosphate dehydrogenase-like, C-terminal domain"/>
    <property type="match status" value="1"/>
</dbReference>
<protein>
    <submittedName>
        <fullName evidence="1">Diaminopimelate dehydrogenase</fullName>
    </submittedName>
</protein>
<keyword evidence="2" id="KW-1185">Reference proteome</keyword>
<reference evidence="1 2" key="1">
    <citation type="submission" date="2023-12" db="EMBL/GenBank/DDBJ databases">
        <title>Thiobacillus sedimentum sp. nov., a chemolithoautotrophic sulfur-oxidizing bacterium isolated from freshwater sediment.</title>
        <authorList>
            <person name="Luo J."/>
            <person name="Dai C."/>
        </authorList>
    </citation>
    <scope>NUCLEOTIDE SEQUENCE [LARGE SCALE GENOMIC DNA]</scope>
    <source>
        <strain evidence="1 2">SCUT-2</strain>
    </source>
</reference>
<gene>
    <name evidence="1" type="ORF">VA613_06000</name>
</gene>
<dbReference type="Gene3D" id="3.30.360.10">
    <property type="entry name" value="Dihydrodipicolinate Reductase, domain 2"/>
    <property type="match status" value="1"/>
</dbReference>